<dbReference type="Proteomes" id="UP001159363">
    <property type="component" value="Chromosome 6"/>
</dbReference>
<sequence>MLGARHGRLRAEHTVRTLHTVPGCSWHRPPAPVMRGLMCLTSPSPCTDAMLAAWVPHPPPSKTPGSQRMIDSGGTWLTSQTLLLPLLRSRKTYIRLKNILGIRTLGATRESREISGGYLAECGWEVRCVRLRTRICGVNGREDVKLTTSEAYCAPTSVSPCPAIPQCYTVLRAPSRTVGFTRREFHVLSSIHTTNPRPQSYAPYFPCVIPITFRHRLECAFFSTAPRSGISIGQEAAMPAGVAFVSEIASFPVTNAPATFQLSFLFDESFPVVRHTRTRPVTHYTSRKVKSFLLIYKHDERYFWVALGGPARRGHVAVIGQHKRGTKFPVAQNPNNFCMRDMLQTLPLQARFHRRCAERKNAPEYKGGENRRFPRKPAGQWHRQARFPYAKNPGVTQPGIESSSPWWEASSLTTHPPRPLRANGNVHISHMQRSRFGHAGNRIRFVVVHGGELPGLYTSKASPRLEETKDEVDRSRWLRTTNLRVPTLNCSPANTSSENAVVWISAGRGGAGRVAVMTDLRAPSGSRHVGRNKGRSSFPDLRTSAHPAIDAFHRSFITGVPLSARPVALAPWDMCVTEPGNESIQTTGPLLKDSLRMRSSQTLAKPWKHIGASFFFKGRKNAIRPLRELEPGIALNSSATRRVAIQPIRALTLASSVKNVARATNIGFDARRQRRGVRRITFLISDGNTICVTSGQHQNIARRWRRESDAKRRSIDRDEVRNHLASNPRSCRDPPSNMAVVLTRLPPAGLFPYPAARLGATATTCPHLPCRQPVRLRYVAAIPHNTSREKHNVGLYSSKTKSKYINRTRLERDSQKQSSDTHKTPYDRLKRCRERKINIKASERVNTFRPKCVHDLETAASGKTNEGVWEDRSWDSLEFVELYVGKCDLGLCCAGGRQGDRVSASIDTVGIPYTSTLTQLGGCEPGFRLHRRVVASRRTTGRRISPFRERTASRLPLIACHRSRQDTCTTQACILRICGLRKATAAGITVISEHVFQLPYSAVRNTVRVNIMESMDGQWEYDMNRSKRGAIEAGYYISCSKEEDDVFNGCNTGENGDVPAHPDWPVAREAACYRSASRALEACRTTSDKLEGREAEVRGTDKPPESRRQERKGATRMRNGCSNRGKRKTSAVRSADPVTGHKQKMMTMIRTERGSAVVIHWTRIREYPGSIPCPAILISVFYGFPKSLQANAEMGP</sequence>
<evidence type="ECO:0000313" key="3">
    <source>
        <dbReference type="Proteomes" id="UP001159363"/>
    </source>
</evidence>
<proteinExistence type="predicted"/>
<organism evidence="2 3">
    <name type="scientific">Dryococelus australis</name>
    <dbReference type="NCBI Taxonomy" id="614101"/>
    <lineage>
        <taxon>Eukaryota</taxon>
        <taxon>Metazoa</taxon>
        <taxon>Ecdysozoa</taxon>
        <taxon>Arthropoda</taxon>
        <taxon>Hexapoda</taxon>
        <taxon>Insecta</taxon>
        <taxon>Pterygota</taxon>
        <taxon>Neoptera</taxon>
        <taxon>Polyneoptera</taxon>
        <taxon>Phasmatodea</taxon>
        <taxon>Verophasmatodea</taxon>
        <taxon>Anareolatae</taxon>
        <taxon>Phasmatidae</taxon>
        <taxon>Eurycanthinae</taxon>
        <taxon>Dryococelus</taxon>
    </lineage>
</organism>
<feature type="region of interest" description="Disordered" evidence="1">
    <location>
        <begin position="1090"/>
        <end position="1139"/>
    </location>
</feature>
<protein>
    <submittedName>
        <fullName evidence="2">Uncharacterized protein</fullName>
    </submittedName>
</protein>
<comment type="caution">
    <text evidence="2">The sequence shown here is derived from an EMBL/GenBank/DDBJ whole genome shotgun (WGS) entry which is preliminary data.</text>
</comment>
<feature type="region of interest" description="Disordered" evidence="1">
    <location>
        <begin position="390"/>
        <end position="420"/>
    </location>
</feature>
<keyword evidence="3" id="KW-1185">Reference proteome</keyword>
<evidence type="ECO:0000313" key="2">
    <source>
        <dbReference type="EMBL" id="KAJ8878744.1"/>
    </source>
</evidence>
<feature type="compositionally biased region" description="Basic and acidic residues" evidence="1">
    <location>
        <begin position="1090"/>
        <end position="1113"/>
    </location>
</feature>
<gene>
    <name evidence="2" type="ORF">PR048_019330</name>
</gene>
<dbReference type="EMBL" id="JARBHB010000007">
    <property type="protein sequence ID" value="KAJ8878744.1"/>
    <property type="molecule type" value="Genomic_DNA"/>
</dbReference>
<evidence type="ECO:0000256" key="1">
    <source>
        <dbReference type="SAM" id="MobiDB-lite"/>
    </source>
</evidence>
<reference evidence="2 3" key="1">
    <citation type="submission" date="2023-02" db="EMBL/GenBank/DDBJ databases">
        <title>LHISI_Scaffold_Assembly.</title>
        <authorList>
            <person name="Stuart O.P."/>
            <person name="Cleave R."/>
            <person name="Magrath M.J.L."/>
            <person name="Mikheyev A.S."/>
        </authorList>
    </citation>
    <scope>NUCLEOTIDE SEQUENCE [LARGE SCALE GENOMIC DNA]</scope>
    <source>
        <strain evidence="2">Daus_M_001</strain>
        <tissue evidence="2">Leg muscle</tissue>
    </source>
</reference>
<accession>A0ABQ9H373</accession>
<name>A0ABQ9H373_9NEOP</name>
<feature type="compositionally biased region" description="Polar residues" evidence="1">
    <location>
        <begin position="399"/>
        <end position="414"/>
    </location>
</feature>